<evidence type="ECO:0000313" key="3">
    <source>
        <dbReference type="Proteomes" id="UP001174934"/>
    </source>
</evidence>
<dbReference type="InterPro" id="IPR043129">
    <property type="entry name" value="ATPase_NBD"/>
</dbReference>
<reference evidence="2" key="1">
    <citation type="submission" date="2023-06" db="EMBL/GenBank/DDBJ databases">
        <title>Genome-scale phylogeny and comparative genomics of the fungal order Sordariales.</title>
        <authorList>
            <consortium name="Lawrence Berkeley National Laboratory"/>
            <person name="Hensen N."/>
            <person name="Bonometti L."/>
            <person name="Westerberg I."/>
            <person name="Brannstrom I.O."/>
            <person name="Guillou S."/>
            <person name="Cros-Aarteil S."/>
            <person name="Calhoun S."/>
            <person name="Haridas S."/>
            <person name="Kuo A."/>
            <person name="Mondo S."/>
            <person name="Pangilinan J."/>
            <person name="Riley R."/>
            <person name="LaButti K."/>
            <person name="Andreopoulos B."/>
            <person name="Lipzen A."/>
            <person name="Chen C."/>
            <person name="Yanf M."/>
            <person name="Daum C."/>
            <person name="Ng V."/>
            <person name="Clum A."/>
            <person name="Steindorff A."/>
            <person name="Ohm R."/>
            <person name="Martin F."/>
            <person name="Silar P."/>
            <person name="Natvig D."/>
            <person name="Lalanne C."/>
            <person name="Gautier V."/>
            <person name="Ament-velasquez S.L."/>
            <person name="Kruys A."/>
            <person name="Hutchinson M.I."/>
            <person name="Powell A.J."/>
            <person name="Barry K."/>
            <person name="Miller A.N."/>
            <person name="Grigoriev I.V."/>
            <person name="Debuchy R."/>
            <person name="Gladieux P."/>
            <person name="Thoren M.H."/>
            <person name="Johannesson H."/>
        </authorList>
    </citation>
    <scope>NUCLEOTIDE SEQUENCE</scope>
    <source>
        <strain evidence="2">SMH3391-2</strain>
    </source>
</reference>
<dbReference type="SUPFAM" id="SSF53067">
    <property type="entry name" value="Actin-like ATPase domain"/>
    <property type="match status" value="2"/>
</dbReference>
<sequence length="732" mass="82213">MSSRTDSPLPPPPPVSPPPPAPAPVSYSSIPKRNITPSLSAQRLSSSSSPAPSDSFTHSRSPPSPPTTRPTPVSVPTGETRMILALDYGTTFTGIAYLSIASRQKEQDPDALAEDIRVLQGWPTHESQKAPSEISYSPSPKGCRQWGYDIDDNSRVLKWTKLELEETRNRSWELRTLAETLYGLRMVDLSESEIIKNNIPRHLAKEPEDIVKDYLDYIAEQTLEEIVDKVGRHVPDNIHIDMVVTHPAQWSDRALNSTYRAVRAAFNKDLFAKIRNISFVTEPEACAHYTLREAWREDHLRFRRNDCFIVVDAGGGTVDLASYKVVSMDVEKKQIGLEQIGVPIGEKCGATCIDRSFAKFVEERLGPEDWDRLIDADAQDHATGGHSIVKPKLRMLHGRFEPIKHGFDGKDQKLGFPIQLPRGIGTVDNEEKGILNGAIKITVDDLKSMFQYSVDRTLYLIGQAATQIEIVHKLKVKKIFLSGGFARSQYLYDRVKQFGQFRRIDVERGDDCWSAVAKGAIIKSLGVYTEKPLLVKACPRHYGIKVRTQYAAYKHQQTDAEIDLEGVQWATDQIRWFIQQGDAIFPNKPIVATYDCHWSMKASDYPTPQIHHSRRRHERDSGNANANAQPSAEVFRDVVFIASAQQDAPIRFASIDKSQDQVVTLRCDLTKVPEGQMGEFSNKQVGKYLKFWVKVEIHVFDRVEVKITSGGKVLASKEVPLALPPKNNVAPQ</sequence>
<dbReference type="Proteomes" id="UP001174934">
    <property type="component" value="Unassembled WGS sequence"/>
</dbReference>
<dbReference type="Gene3D" id="3.30.420.40">
    <property type="match status" value="2"/>
</dbReference>
<keyword evidence="3" id="KW-1185">Reference proteome</keyword>
<proteinExistence type="predicted"/>
<evidence type="ECO:0000256" key="1">
    <source>
        <dbReference type="SAM" id="MobiDB-lite"/>
    </source>
</evidence>
<dbReference type="Gene3D" id="3.90.640.10">
    <property type="entry name" value="Actin, Chain A, domain 4"/>
    <property type="match status" value="1"/>
</dbReference>
<feature type="region of interest" description="Disordered" evidence="1">
    <location>
        <begin position="607"/>
        <end position="628"/>
    </location>
</feature>
<dbReference type="PANTHER" id="PTHR14187:SF82">
    <property type="entry name" value="FAMILY CHAPERONE, PUTATIVE (AFU_ORTHOLOGUE AFUA_7G08575)-RELATED"/>
    <property type="match status" value="1"/>
</dbReference>
<dbReference type="AlphaFoldDB" id="A0AA40CEE5"/>
<feature type="region of interest" description="Disordered" evidence="1">
    <location>
        <begin position="1"/>
        <end position="77"/>
    </location>
</feature>
<protein>
    <submittedName>
        <fullName evidence="2">Uncharacterized protein</fullName>
    </submittedName>
</protein>
<organism evidence="2 3">
    <name type="scientific">Bombardia bombarda</name>
    <dbReference type="NCBI Taxonomy" id="252184"/>
    <lineage>
        <taxon>Eukaryota</taxon>
        <taxon>Fungi</taxon>
        <taxon>Dikarya</taxon>
        <taxon>Ascomycota</taxon>
        <taxon>Pezizomycotina</taxon>
        <taxon>Sordariomycetes</taxon>
        <taxon>Sordariomycetidae</taxon>
        <taxon>Sordariales</taxon>
        <taxon>Lasiosphaeriaceae</taxon>
        <taxon>Bombardia</taxon>
    </lineage>
</organism>
<evidence type="ECO:0000313" key="2">
    <source>
        <dbReference type="EMBL" id="KAK0634343.1"/>
    </source>
</evidence>
<feature type="compositionally biased region" description="Low complexity" evidence="1">
    <location>
        <begin position="24"/>
        <end position="61"/>
    </location>
</feature>
<comment type="caution">
    <text evidence="2">The sequence shown here is derived from an EMBL/GenBank/DDBJ whole genome shotgun (WGS) entry which is preliminary data.</text>
</comment>
<dbReference type="CDD" id="cd10170">
    <property type="entry name" value="ASKHA_NBD_HSP70"/>
    <property type="match status" value="1"/>
</dbReference>
<gene>
    <name evidence="2" type="ORF">B0T17DRAFT_611370</name>
</gene>
<dbReference type="EMBL" id="JAULSR010000001">
    <property type="protein sequence ID" value="KAK0634343.1"/>
    <property type="molecule type" value="Genomic_DNA"/>
</dbReference>
<accession>A0AA40CEE5</accession>
<dbReference type="PANTHER" id="PTHR14187">
    <property type="entry name" value="ALPHA KINASE/ELONGATION FACTOR 2 KINASE"/>
    <property type="match status" value="1"/>
</dbReference>
<feature type="compositionally biased region" description="Pro residues" evidence="1">
    <location>
        <begin position="8"/>
        <end position="23"/>
    </location>
</feature>
<name>A0AA40CEE5_9PEZI</name>